<keyword evidence="1" id="KW-0732">Signal</keyword>
<feature type="chain" id="PRO_5040890682" description="Apple domain-containing protein" evidence="1">
    <location>
        <begin position="20"/>
        <end position="279"/>
    </location>
</feature>
<protein>
    <recommendedName>
        <fullName evidence="4">Apple domain-containing protein</fullName>
    </recommendedName>
</protein>
<keyword evidence="3" id="KW-1185">Reference proteome</keyword>
<comment type="caution">
    <text evidence="2">The sequence shown here is derived from an EMBL/GenBank/DDBJ whole genome shotgun (WGS) entry which is preliminary data.</text>
</comment>
<dbReference type="AlphaFoldDB" id="A0A9W9Y8U1"/>
<sequence length="279" mass="31480">MEAALFLLMVFSLAHGASTLETVSSGPTGTKTWTSGPTDNICQIRDMALTYEKVGCFKDKVDPSERVLKKIAFEDRDKDQSQQTWKEWKTYLPELVCRCAEAANNMGQVDFGVQFFEECWTSIKKNDDYTKLGGISGTVGCDDTEFEDCEDTSSKACAGTANLNYVYKVLRVWNKVLPQTSWCTEVGRTLIARQISYAECQKRCEAKPGCKVIEYWEKPGNEVCNQCLDTSMVTAYTNATTPNYPVYVWAKGKNKDIYKYLITLISLKWIAPIPKGMLR</sequence>
<feature type="signal peptide" evidence="1">
    <location>
        <begin position="1"/>
        <end position="19"/>
    </location>
</feature>
<dbReference type="Proteomes" id="UP001163046">
    <property type="component" value="Unassembled WGS sequence"/>
</dbReference>
<evidence type="ECO:0000313" key="3">
    <source>
        <dbReference type="Proteomes" id="UP001163046"/>
    </source>
</evidence>
<accession>A0A9W9Y8U1</accession>
<evidence type="ECO:0000256" key="1">
    <source>
        <dbReference type="SAM" id="SignalP"/>
    </source>
</evidence>
<evidence type="ECO:0008006" key="4">
    <source>
        <dbReference type="Google" id="ProtNLM"/>
    </source>
</evidence>
<reference evidence="2" key="1">
    <citation type="submission" date="2023-01" db="EMBL/GenBank/DDBJ databases">
        <title>Genome assembly of the deep-sea coral Lophelia pertusa.</title>
        <authorList>
            <person name="Herrera S."/>
            <person name="Cordes E."/>
        </authorList>
    </citation>
    <scope>NUCLEOTIDE SEQUENCE</scope>
    <source>
        <strain evidence="2">USNM1676648</strain>
        <tissue evidence="2">Polyp</tissue>
    </source>
</reference>
<proteinExistence type="predicted"/>
<evidence type="ECO:0000313" key="2">
    <source>
        <dbReference type="EMBL" id="KAJ7325338.1"/>
    </source>
</evidence>
<organism evidence="2 3">
    <name type="scientific">Desmophyllum pertusum</name>
    <dbReference type="NCBI Taxonomy" id="174260"/>
    <lineage>
        <taxon>Eukaryota</taxon>
        <taxon>Metazoa</taxon>
        <taxon>Cnidaria</taxon>
        <taxon>Anthozoa</taxon>
        <taxon>Hexacorallia</taxon>
        <taxon>Scleractinia</taxon>
        <taxon>Caryophylliina</taxon>
        <taxon>Caryophylliidae</taxon>
        <taxon>Desmophyllum</taxon>
    </lineage>
</organism>
<dbReference type="EMBL" id="MU827808">
    <property type="protein sequence ID" value="KAJ7325338.1"/>
    <property type="molecule type" value="Genomic_DNA"/>
</dbReference>
<gene>
    <name evidence="2" type="ORF">OS493_029884</name>
</gene>
<name>A0A9W9Y8U1_9CNID</name>